<dbReference type="PANTHER" id="PTHR12526:SF510">
    <property type="entry name" value="D-INOSITOL 3-PHOSPHATE GLYCOSYLTRANSFERASE"/>
    <property type="match status" value="1"/>
</dbReference>
<name>A0ABY9WN60_9BACT</name>
<dbReference type="Pfam" id="PF13692">
    <property type="entry name" value="Glyco_trans_1_4"/>
    <property type="match status" value="1"/>
</dbReference>
<organism evidence="3 4">
    <name type="scientific">Archangium minus</name>
    <dbReference type="NCBI Taxonomy" id="83450"/>
    <lineage>
        <taxon>Bacteria</taxon>
        <taxon>Pseudomonadati</taxon>
        <taxon>Myxococcota</taxon>
        <taxon>Myxococcia</taxon>
        <taxon>Myxococcales</taxon>
        <taxon>Cystobacterineae</taxon>
        <taxon>Archangiaceae</taxon>
        <taxon>Archangium</taxon>
    </lineage>
</organism>
<dbReference type="PANTHER" id="PTHR12526">
    <property type="entry name" value="GLYCOSYLTRANSFERASE"/>
    <property type="match status" value="1"/>
</dbReference>
<keyword evidence="2" id="KW-0808">Transferase</keyword>
<evidence type="ECO:0000313" key="4">
    <source>
        <dbReference type="Proteomes" id="UP001611383"/>
    </source>
</evidence>
<evidence type="ECO:0000313" key="3">
    <source>
        <dbReference type="EMBL" id="WNG44201.1"/>
    </source>
</evidence>
<keyword evidence="1" id="KW-0328">Glycosyltransferase</keyword>
<dbReference type="SUPFAM" id="SSF53756">
    <property type="entry name" value="UDP-Glycosyltransferase/glycogen phosphorylase"/>
    <property type="match status" value="1"/>
</dbReference>
<gene>
    <name evidence="3" type="ORF">F0U60_08855</name>
</gene>
<dbReference type="Proteomes" id="UP001611383">
    <property type="component" value="Chromosome"/>
</dbReference>
<dbReference type="Gene3D" id="3.40.50.2000">
    <property type="entry name" value="Glycogen Phosphorylase B"/>
    <property type="match status" value="2"/>
</dbReference>
<reference evidence="3 4" key="1">
    <citation type="submission" date="2019-08" db="EMBL/GenBank/DDBJ databases">
        <title>Archangium and Cystobacter genomes.</title>
        <authorList>
            <person name="Chen I.-C.K."/>
            <person name="Wielgoss S."/>
        </authorList>
    </citation>
    <scope>NUCLEOTIDE SEQUENCE [LARGE SCALE GENOMIC DNA]</scope>
    <source>
        <strain evidence="3 4">Cbm 6</strain>
    </source>
</reference>
<dbReference type="EMBL" id="CP043494">
    <property type="protein sequence ID" value="WNG44201.1"/>
    <property type="molecule type" value="Genomic_DNA"/>
</dbReference>
<proteinExistence type="predicted"/>
<evidence type="ECO:0000256" key="2">
    <source>
        <dbReference type="ARBA" id="ARBA00022679"/>
    </source>
</evidence>
<keyword evidence="4" id="KW-1185">Reference proteome</keyword>
<protein>
    <submittedName>
        <fullName evidence="3">Glycosyltransferase family 4 protein</fullName>
    </submittedName>
</protein>
<accession>A0ABY9WN60</accession>
<evidence type="ECO:0000256" key="1">
    <source>
        <dbReference type="ARBA" id="ARBA00022676"/>
    </source>
</evidence>
<sequence length="405" mass="43952">MEWEFGKGVPMQRERSSSMALVTGAPAGAGGLGGFAATVLRALSHGGAPLHVLGPPPADARLASLPGVVWHTPPRLLLASVQRWTPYRWLTGALQLKQDTHLGQWAASRLEHLRPSRLYTFTQVGLESLEWARRAGVPSVVDNPNGHIAGFRGVYVRETWRQAHRLHLGHPTPASVRRIEREYALASAIRVSSPWSRDSMVSGGVPVGKIAVIDQLIDLERFRPPATRPPAEGPLRVCFVGSLDVRKGFHYLLRAIRRVGPERVQLRIIGATGDRVSRQLFQRESQGLAVEAVPGDPRPAYANSELFVLPSLEDGFGLVVGEAMASGLPVIVTDQCGAAAWVEPGQTGWLVPAAQEQALAEALEKALRHRAELPGMGARARASVETRVAADPLARLRTWFESVVP</sequence>
<dbReference type="CDD" id="cd03801">
    <property type="entry name" value="GT4_PimA-like"/>
    <property type="match status" value="1"/>
</dbReference>